<evidence type="ECO:0000256" key="5">
    <source>
        <dbReference type="ARBA" id="ARBA00022989"/>
    </source>
</evidence>
<dbReference type="PROSITE" id="PS00216">
    <property type="entry name" value="SUGAR_TRANSPORT_1"/>
    <property type="match status" value="1"/>
</dbReference>
<evidence type="ECO:0000256" key="2">
    <source>
        <dbReference type="ARBA" id="ARBA00022448"/>
    </source>
</evidence>
<dbReference type="PANTHER" id="PTHR23517:SF2">
    <property type="entry name" value="MULTIDRUG RESISTANCE PROTEIN MDTH"/>
    <property type="match status" value="1"/>
</dbReference>
<evidence type="ECO:0000259" key="8">
    <source>
        <dbReference type="PROSITE" id="PS50850"/>
    </source>
</evidence>
<feature type="transmembrane region" description="Helical" evidence="7">
    <location>
        <begin position="372"/>
        <end position="393"/>
    </location>
</feature>
<feature type="transmembrane region" description="Helical" evidence="7">
    <location>
        <begin position="46"/>
        <end position="69"/>
    </location>
</feature>
<dbReference type="Gene3D" id="1.20.1250.20">
    <property type="entry name" value="MFS general substrate transporter like domains"/>
    <property type="match status" value="1"/>
</dbReference>
<feature type="domain" description="Major facilitator superfamily (MFS) profile" evidence="8">
    <location>
        <begin position="14"/>
        <end position="397"/>
    </location>
</feature>
<keyword evidence="6 7" id="KW-0472">Membrane</keyword>
<feature type="transmembrane region" description="Helical" evidence="7">
    <location>
        <begin position="307"/>
        <end position="331"/>
    </location>
</feature>
<evidence type="ECO:0000256" key="6">
    <source>
        <dbReference type="ARBA" id="ARBA00023136"/>
    </source>
</evidence>
<dbReference type="RefSeq" id="WP_322446314.1">
    <property type="nucleotide sequence ID" value="NZ_JAXOFX010000005.1"/>
</dbReference>
<comment type="subcellular location">
    <subcellularLocation>
        <location evidence="1">Cell membrane</location>
        <topology evidence="1">Multi-pass membrane protein</topology>
    </subcellularLocation>
</comment>
<feature type="transmembrane region" description="Helical" evidence="7">
    <location>
        <begin position="343"/>
        <end position="366"/>
    </location>
</feature>
<reference evidence="9 10" key="1">
    <citation type="submission" date="2023-11" db="EMBL/GenBank/DDBJ databases">
        <title>Bacillus jintuensis, isolated from a mudflat on the Beibu Gulf coast.</title>
        <authorList>
            <person name="Li M."/>
        </authorList>
    </citation>
    <scope>NUCLEOTIDE SEQUENCE [LARGE SCALE GENOMIC DNA]</scope>
    <source>
        <strain evidence="9 10">31A1R</strain>
    </source>
</reference>
<keyword evidence="4 7" id="KW-0812">Transmembrane</keyword>
<feature type="transmembrane region" description="Helical" evidence="7">
    <location>
        <begin position="81"/>
        <end position="98"/>
    </location>
</feature>
<feature type="transmembrane region" description="Helical" evidence="7">
    <location>
        <begin position="104"/>
        <end position="127"/>
    </location>
</feature>
<dbReference type="InterPro" id="IPR050171">
    <property type="entry name" value="MFS_Transporters"/>
</dbReference>
<feature type="transmembrane region" description="Helical" evidence="7">
    <location>
        <begin position="148"/>
        <end position="171"/>
    </location>
</feature>
<evidence type="ECO:0000256" key="3">
    <source>
        <dbReference type="ARBA" id="ARBA00022475"/>
    </source>
</evidence>
<keyword evidence="2" id="KW-0813">Transport</keyword>
<protein>
    <submittedName>
        <fullName evidence="9">MFS transporter</fullName>
    </submittedName>
</protein>
<evidence type="ECO:0000313" key="10">
    <source>
        <dbReference type="Proteomes" id="UP001290455"/>
    </source>
</evidence>
<keyword evidence="5 7" id="KW-1133">Transmembrane helix</keyword>
<gene>
    <name evidence="9" type="ORF">SM124_09650</name>
</gene>
<dbReference type="EMBL" id="JAXOFX010000005">
    <property type="protein sequence ID" value="MDZ5472009.1"/>
    <property type="molecule type" value="Genomic_DNA"/>
</dbReference>
<evidence type="ECO:0000256" key="1">
    <source>
        <dbReference type="ARBA" id="ARBA00004651"/>
    </source>
</evidence>
<dbReference type="InterPro" id="IPR036259">
    <property type="entry name" value="MFS_trans_sf"/>
</dbReference>
<organism evidence="9 10">
    <name type="scientific">Robertmurraya mangrovi</name>
    <dbReference type="NCBI Taxonomy" id="3098077"/>
    <lineage>
        <taxon>Bacteria</taxon>
        <taxon>Bacillati</taxon>
        <taxon>Bacillota</taxon>
        <taxon>Bacilli</taxon>
        <taxon>Bacillales</taxon>
        <taxon>Bacillaceae</taxon>
        <taxon>Robertmurraya</taxon>
    </lineage>
</organism>
<evidence type="ECO:0000256" key="7">
    <source>
        <dbReference type="SAM" id="Phobius"/>
    </source>
</evidence>
<dbReference type="SUPFAM" id="SSF103473">
    <property type="entry name" value="MFS general substrate transporter"/>
    <property type="match status" value="1"/>
</dbReference>
<feature type="transmembrane region" description="Helical" evidence="7">
    <location>
        <begin position="12"/>
        <end position="40"/>
    </location>
</feature>
<dbReference type="PROSITE" id="PS50850">
    <property type="entry name" value="MFS"/>
    <property type="match status" value="1"/>
</dbReference>
<evidence type="ECO:0000313" key="9">
    <source>
        <dbReference type="EMBL" id="MDZ5472009.1"/>
    </source>
</evidence>
<sequence>MRDMIVSLRQFHPIVNTLLAGTVFMIIGISMSSPFLAIYLAKNTDLSAAVIGAVIGVGPLAGAFGGFIGGMLSDLIGRKSLLILSLCLSSAVFFGYAFSSSTIFIVMFIFLGGIASSIFGTVSRALIADLSTQEQRVKVFSLQNLAFNIGWAIGPVIGVLFGLAASATPFIVTGSIYMVYAIAMGIALQFFVITKTDVQQETEKSSMKQSLQMMSRDKALFLFVIGSIIMAIAWAQFPILLSQFVTSTFDNGTEIFGLLLVINAVVIIVFQLPMSKWSEGKSPIFALVVGVLLAAAGLLGFSLSFNVVILVTAICILSLAETLVGPMYNVIIDQISPEKMKGAYFGAQNFGLLGMFLSPILGGYILDMFGGRVMYLVLSSICLLSILFFYLSYKIYLSKNKQEIYLNNSQVEKAI</sequence>
<dbReference type="Pfam" id="PF07690">
    <property type="entry name" value="MFS_1"/>
    <property type="match status" value="1"/>
</dbReference>
<feature type="transmembrane region" description="Helical" evidence="7">
    <location>
        <begin position="219"/>
        <end position="241"/>
    </location>
</feature>
<dbReference type="Proteomes" id="UP001290455">
    <property type="component" value="Unassembled WGS sequence"/>
</dbReference>
<dbReference type="InterPro" id="IPR020846">
    <property type="entry name" value="MFS_dom"/>
</dbReference>
<evidence type="ECO:0000256" key="4">
    <source>
        <dbReference type="ARBA" id="ARBA00022692"/>
    </source>
</evidence>
<name>A0ABU5IXV8_9BACI</name>
<feature type="transmembrane region" description="Helical" evidence="7">
    <location>
        <begin position="253"/>
        <end position="272"/>
    </location>
</feature>
<dbReference type="InterPro" id="IPR005829">
    <property type="entry name" value="Sugar_transporter_CS"/>
</dbReference>
<feature type="transmembrane region" description="Helical" evidence="7">
    <location>
        <begin position="177"/>
        <end position="198"/>
    </location>
</feature>
<proteinExistence type="predicted"/>
<dbReference type="PANTHER" id="PTHR23517">
    <property type="entry name" value="RESISTANCE PROTEIN MDTM, PUTATIVE-RELATED-RELATED"/>
    <property type="match status" value="1"/>
</dbReference>
<feature type="transmembrane region" description="Helical" evidence="7">
    <location>
        <begin position="284"/>
        <end position="301"/>
    </location>
</feature>
<dbReference type="InterPro" id="IPR011701">
    <property type="entry name" value="MFS"/>
</dbReference>
<keyword evidence="3" id="KW-1003">Cell membrane</keyword>
<comment type="caution">
    <text evidence="9">The sequence shown here is derived from an EMBL/GenBank/DDBJ whole genome shotgun (WGS) entry which is preliminary data.</text>
</comment>
<accession>A0ABU5IXV8</accession>
<keyword evidence="10" id="KW-1185">Reference proteome</keyword>